<comment type="caution">
    <text evidence="6">The sequence shown here is derived from an EMBL/GenBank/DDBJ whole genome shotgun (WGS) entry which is preliminary data.</text>
</comment>
<evidence type="ECO:0000256" key="3">
    <source>
        <dbReference type="ARBA" id="ARBA00022833"/>
    </source>
</evidence>
<evidence type="ECO:0000256" key="2">
    <source>
        <dbReference type="ARBA" id="ARBA00022723"/>
    </source>
</evidence>
<evidence type="ECO:0000259" key="5">
    <source>
        <dbReference type="PROSITE" id="PS51891"/>
    </source>
</evidence>
<gene>
    <name evidence="6" type="ORF">IG616_14750</name>
</gene>
<sequence>MTRPAGRKRQRPMSEGTRTGVFTGGCQCGAVRFRVEGTLGRGCVCHCRMCQKAAGNIFLPLISVQQAQLRWTRGEPKMFRSSETIQRGFCADCGTPLTYQHDGGIPELTIGSFDHPEQLEPQVQANAERTIPWAATIFEKRNVTQTLDAAWIKTYQHPDHDTETWPQETSE</sequence>
<dbReference type="Pfam" id="PF04828">
    <property type="entry name" value="GFA"/>
    <property type="match status" value="1"/>
</dbReference>
<dbReference type="InterPro" id="IPR006913">
    <property type="entry name" value="CENP-V/GFA"/>
</dbReference>
<dbReference type="EMBL" id="JACYXI010000009">
    <property type="protein sequence ID" value="MBD8892799.1"/>
    <property type="molecule type" value="Genomic_DNA"/>
</dbReference>
<evidence type="ECO:0000313" key="7">
    <source>
        <dbReference type="Proteomes" id="UP000632063"/>
    </source>
</evidence>
<dbReference type="Gene3D" id="3.90.1590.10">
    <property type="entry name" value="glutathione-dependent formaldehyde- activating enzyme (gfa)"/>
    <property type="match status" value="1"/>
</dbReference>
<comment type="similarity">
    <text evidence="1">Belongs to the Gfa family.</text>
</comment>
<dbReference type="PANTHER" id="PTHR33337">
    <property type="entry name" value="GFA DOMAIN-CONTAINING PROTEIN"/>
    <property type="match status" value="1"/>
</dbReference>
<dbReference type="InterPro" id="IPR011057">
    <property type="entry name" value="Mss4-like_sf"/>
</dbReference>
<keyword evidence="4" id="KW-0456">Lyase</keyword>
<evidence type="ECO:0000256" key="1">
    <source>
        <dbReference type="ARBA" id="ARBA00005495"/>
    </source>
</evidence>
<keyword evidence="2" id="KW-0479">Metal-binding</keyword>
<evidence type="ECO:0000256" key="4">
    <source>
        <dbReference type="ARBA" id="ARBA00023239"/>
    </source>
</evidence>
<accession>A0ABR9CQ69</accession>
<proteinExistence type="inferred from homology"/>
<dbReference type="PROSITE" id="PS51891">
    <property type="entry name" value="CENP_V_GFA"/>
    <property type="match status" value="1"/>
</dbReference>
<protein>
    <submittedName>
        <fullName evidence="6">GFA family protein</fullName>
    </submittedName>
</protein>
<organism evidence="6 7">
    <name type="scientific">Roseibium litorale</name>
    <dbReference type="NCBI Taxonomy" id="2803841"/>
    <lineage>
        <taxon>Bacteria</taxon>
        <taxon>Pseudomonadati</taxon>
        <taxon>Pseudomonadota</taxon>
        <taxon>Alphaproteobacteria</taxon>
        <taxon>Hyphomicrobiales</taxon>
        <taxon>Stappiaceae</taxon>
        <taxon>Roseibium</taxon>
    </lineage>
</organism>
<name>A0ABR9CQ69_9HYPH</name>
<evidence type="ECO:0000313" key="6">
    <source>
        <dbReference type="EMBL" id="MBD8892799.1"/>
    </source>
</evidence>
<keyword evidence="3" id="KW-0862">Zinc</keyword>
<dbReference type="PANTHER" id="PTHR33337:SF40">
    <property type="entry name" value="CENP-V_GFA DOMAIN-CONTAINING PROTEIN-RELATED"/>
    <property type="match status" value="1"/>
</dbReference>
<reference evidence="7" key="1">
    <citation type="submission" date="2020-09" db="EMBL/GenBank/DDBJ databases">
        <title>The genome sequence of strain Labrenzia suaedae 4C16A.</title>
        <authorList>
            <person name="Liu Y."/>
        </authorList>
    </citation>
    <scope>NUCLEOTIDE SEQUENCE [LARGE SCALE GENOMIC DNA]</scope>
    <source>
        <strain evidence="7">4C16A</strain>
    </source>
</reference>
<reference evidence="6 7" key="2">
    <citation type="journal article" date="2021" name="Int. J. Syst. Evol. Microbiol.">
        <title>Roseibium litorale sp. nov., isolated from a tidal flat sediment and proposal for the reclassification of Labrenzia polysiphoniae as Roseibium polysiphoniae comb. nov.</title>
        <authorList>
            <person name="Liu Y."/>
            <person name="Pei T."/>
            <person name="Du J."/>
            <person name="Chao M."/>
            <person name="Deng M.R."/>
            <person name="Zhu H."/>
        </authorList>
    </citation>
    <scope>NUCLEOTIDE SEQUENCE [LARGE SCALE GENOMIC DNA]</scope>
    <source>
        <strain evidence="6 7">4C16A</strain>
    </source>
</reference>
<dbReference type="SUPFAM" id="SSF51316">
    <property type="entry name" value="Mss4-like"/>
    <property type="match status" value="1"/>
</dbReference>
<keyword evidence="7" id="KW-1185">Reference proteome</keyword>
<feature type="domain" description="CENP-V/GFA" evidence="5">
    <location>
        <begin position="22"/>
        <end position="139"/>
    </location>
</feature>
<dbReference type="Proteomes" id="UP000632063">
    <property type="component" value="Unassembled WGS sequence"/>
</dbReference>